<gene>
    <name evidence="1" type="ORF">EZS28_055307</name>
</gene>
<name>A0A5J4Q5S8_9EUKA</name>
<proteinExistence type="predicted"/>
<dbReference type="EMBL" id="SNRW01047125">
    <property type="protein sequence ID" value="KAA6316131.1"/>
    <property type="molecule type" value="Genomic_DNA"/>
</dbReference>
<feature type="non-terminal residue" evidence="1">
    <location>
        <position position="205"/>
    </location>
</feature>
<sequence length="205" mass="24197">ILDELRIAEYRQLQAQEKSLINVEERNVMAQRIKTIEKAKSEADAKLRVQDSQLRNMSKKMQEVIKQKDELLMKILQGKKIKQKDMLIWDEWQDELLRNYEGNKEIDEQIRQRKEDICSNIVSTFEKKEDEKGRKYAIGSRINETLLQICNDQPLDSIKRCHSKAFFVLTHPCSDKLRLLLCTGNLFTSLSRLFEHKETEIIDDA</sequence>
<feature type="non-terminal residue" evidence="1">
    <location>
        <position position="1"/>
    </location>
</feature>
<evidence type="ECO:0000313" key="2">
    <source>
        <dbReference type="Proteomes" id="UP000324800"/>
    </source>
</evidence>
<organism evidence="1 2">
    <name type="scientific">Streblomastix strix</name>
    <dbReference type="NCBI Taxonomy" id="222440"/>
    <lineage>
        <taxon>Eukaryota</taxon>
        <taxon>Metamonada</taxon>
        <taxon>Preaxostyla</taxon>
        <taxon>Oxymonadida</taxon>
        <taxon>Streblomastigidae</taxon>
        <taxon>Streblomastix</taxon>
    </lineage>
</organism>
<accession>A0A5J4Q5S8</accession>
<evidence type="ECO:0000313" key="1">
    <source>
        <dbReference type="EMBL" id="KAA6316131.1"/>
    </source>
</evidence>
<dbReference type="Proteomes" id="UP000324800">
    <property type="component" value="Unassembled WGS sequence"/>
</dbReference>
<comment type="caution">
    <text evidence="1">The sequence shown here is derived from an EMBL/GenBank/DDBJ whole genome shotgun (WGS) entry which is preliminary data.</text>
</comment>
<dbReference type="AlphaFoldDB" id="A0A5J4Q5S8"/>
<reference evidence="1 2" key="1">
    <citation type="submission" date="2019-03" db="EMBL/GenBank/DDBJ databases">
        <title>Single cell metagenomics reveals metabolic interactions within the superorganism composed of flagellate Streblomastix strix and complex community of Bacteroidetes bacteria on its surface.</title>
        <authorList>
            <person name="Treitli S.C."/>
            <person name="Kolisko M."/>
            <person name="Husnik F."/>
            <person name="Keeling P."/>
            <person name="Hampl V."/>
        </authorList>
    </citation>
    <scope>NUCLEOTIDE SEQUENCE [LARGE SCALE GENOMIC DNA]</scope>
    <source>
        <strain evidence="1">ST1C</strain>
    </source>
</reference>
<protein>
    <submittedName>
        <fullName evidence="1">Uncharacterized protein</fullName>
    </submittedName>
</protein>